<gene>
    <name evidence="2" type="ORF">Sradi_5530000</name>
</gene>
<dbReference type="AlphaFoldDB" id="A0AAW2LC58"/>
<reference evidence="2" key="2">
    <citation type="journal article" date="2024" name="Plant">
        <title>Genomic evolution and insights into agronomic trait innovations of Sesamum species.</title>
        <authorList>
            <person name="Miao H."/>
            <person name="Wang L."/>
            <person name="Qu L."/>
            <person name="Liu H."/>
            <person name="Sun Y."/>
            <person name="Le M."/>
            <person name="Wang Q."/>
            <person name="Wei S."/>
            <person name="Zheng Y."/>
            <person name="Lin W."/>
            <person name="Duan Y."/>
            <person name="Cao H."/>
            <person name="Xiong S."/>
            <person name="Wang X."/>
            <person name="Wei L."/>
            <person name="Li C."/>
            <person name="Ma Q."/>
            <person name="Ju M."/>
            <person name="Zhao R."/>
            <person name="Li G."/>
            <person name="Mu C."/>
            <person name="Tian Q."/>
            <person name="Mei H."/>
            <person name="Zhang T."/>
            <person name="Gao T."/>
            <person name="Zhang H."/>
        </authorList>
    </citation>
    <scope>NUCLEOTIDE SEQUENCE</scope>
    <source>
        <strain evidence="2">G02</strain>
    </source>
</reference>
<feature type="region of interest" description="Disordered" evidence="1">
    <location>
        <begin position="34"/>
        <end position="65"/>
    </location>
</feature>
<proteinExistence type="predicted"/>
<protein>
    <submittedName>
        <fullName evidence="2">Uncharacterized protein</fullName>
    </submittedName>
</protein>
<name>A0AAW2LC58_SESRA</name>
<reference evidence="2" key="1">
    <citation type="submission" date="2020-06" db="EMBL/GenBank/DDBJ databases">
        <authorList>
            <person name="Li T."/>
            <person name="Hu X."/>
            <person name="Zhang T."/>
            <person name="Song X."/>
            <person name="Zhang H."/>
            <person name="Dai N."/>
            <person name="Sheng W."/>
            <person name="Hou X."/>
            <person name="Wei L."/>
        </authorList>
    </citation>
    <scope>NUCLEOTIDE SEQUENCE</scope>
    <source>
        <strain evidence="2">G02</strain>
        <tissue evidence="2">Leaf</tissue>
    </source>
</reference>
<feature type="region of interest" description="Disordered" evidence="1">
    <location>
        <begin position="1"/>
        <end position="20"/>
    </location>
</feature>
<evidence type="ECO:0000313" key="2">
    <source>
        <dbReference type="EMBL" id="KAL0316518.1"/>
    </source>
</evidence>
<sequence>MEHLMSKELGNSYWSPTGRSYTHQATSEEWFLGTPQELSLSAKKNGSIPPRDKEGSPTLGYPPKS</sequence>
<dbReference type="EMBL" id="JACGWJ010000025">
    <property type="protein sequence ID" value="KAL0316518.1"/>
    <property type="molecule type" value="Genomic_DNA"/>
</dbReference>
<organism evidence="2">
    <name type="scientific">Sesamum radiatum</name>
    <name type="common">Black benniseed</name>
    <dbReference type="NCBI Taxonomy" id="300843"/>
    <lineage>
        <taxon>Eukaryota</taxon>
        <taxon>Viridiplantae</taxon>
        <taxon>Streptophyta</taxon>
        <taxon>Embryophyta</taxon>
        <taxon>Tracheophyta</taxon>
        <taxon>Spermatophyta</taxon>
        <taxon>Magnoliopsida</taxon>
        <taxon>eudicotyledons</taxon>
        <taxon>Gunneridae</taxon>
        <taxon>Pentapetalae</taxon>
        <taxon>asterids</taxon>
        <taxon>lamiids</taxon>
        <taxon>Lamiales</taxon>
        <taxon>Pedaliaceae</taxon>
        <taxon>Sesamum</taxon>
    </lineage>
</organism>
<comment type="caution">
    <text evidence="2">The sequence shown here is derived from an EMBL/GenBank/DDBJ whole genome shotgun (WGS) entry which is preliminary data.</text>
</comment>
<accession>A0AAW2LC58</accession>
<evidence type="ECO:0000256" key="1">
    <source>
        <dbReference type="SAM" id="MobiDB-lite"/>
    </source>
</evidence>